<sequence>MKKTITLLIFVLTISINYSQESKTSEINKAQLIEFIKESIVANKVANNPLVVLDEQIILNVDDLTDDQKFFGRLSIIEKGNKEMTDIYGEKAINGIILIESLPESPDGKNVEISNGKVLFFIGNKEIPETELNKLDPNSILNVQVIKTKEEVLKHTDKKCDGIVIITLKS</sequence>
<evidence type="ECO:0000313" key="2">
    <source>
        <dbReference type="Proteomes" id="UP000184172"/>
    </source>
</evidence>
<evidence type="ECO:0000313" key="1">
    <source>
        <dbReference type="EMBL" id="SHI32817.1"/>
    </source>
</evidence>
<dbReference type="OrthoDB" id="657433at2"/>
<dbReference type="EMBL" id="FQYV01000001">
    <property type="protein sequence ID" value="SHI32817.1"/>
    <property type="molecule type" value="Genomic_DNA"/>
</dbReference>
<protein>
    <recommendedName>
        <fullName evidence="3">TonB-dependent Receptor Plug Domain</fullName>
    </recommendedName>
</protein>
<evidence type="ECO:0008006" key="3">
    <source>
        <dbReference type="Google" id="ProtNLM"/>
    </source>
</evidence>
<dbReference type="AlphaFoldDB" id="A0A1M6A8P5"/>
<dbReference type="RefSeq" id="WP_143036822.1">
    <property type="nucleotide sequence ID" value="NZ_FNNS01000002.1"/>
</dbReference>
<dbReference type="Proteomes" id="UP000184172">
    <property type="component" value="Unassembled WGS sequence"/>
</dbReference>
<reference evidence="2" key="1">
    <citation type="submission" date="2016-11" db="EMBL/GenBank/DDBJ databases">
        <authorList>
            <person name="Varghese N."/>
            <person name="Submissions S."/>
        </authorList>
    </citation>
    <scope>NUCLEOTIDE SEQUENCE [LARGE SCALE GENOMIC DNA]</scope>
    <source>
        <strain evidence="2">DSM 26349</strain>
    </source>
</reference>
<dbReference type="STRING" id="797419.SAMN05216556_102111"/>
<gene>
    <name evidence="1" type="ORF">SAMN04487908_101110</name>
</gene>
<organism evidence="1 2">
    <name type="scientific">Aequorivita viscosa</name>
    <dbReference type="NCBI Taxonomy" id="797419"/>
    <lineage>
        <taxon>Bacteria</taxon>
        <taxon>Pseudomonadati</taxon>
        <taxon>Bacteroidota</taxon>
        <taxon>Flavobacteriia</taxon>
        <taxon>Flavobacteriales</taxon>
        <taxon>Flavobacteriaceae</taxon>
        <taxon>Aequorivita</taxon>
    </lineage>
</organism>
<proteinExistence type="predicted"/>
<name>A0A1M6A8P5_9FLAO</name>
<accession>A0A1M6A8P5</accession>
<keyword evidence="2" id="KW-1185">Reference proteome</keyword>